<keyword evidence="2" id="KW-1185">Reference proteome</keyword>
<evidence type="ECO:0000313" key="2">
    <source>
        <dbReference type="Proteomes" id="UP000053820"/>
    </source>
</evidence>
<dbReference type="Proteomes" id="UP000053820">
    <property type="component" value="Unassembled WGS sequence"/>
</dbReference>
<organism evidence="1 2">
    <name type="scientific">Hydnomerulius pinastri MD-312</name>
    <dbReference type="NCBI Taxonomy" id="994086"/>
    <lineage>
        <taxon>Eukaryota</taxon>
        <taxon>Fungi</taxon>
        <taxon>Dikarya</taxon>
        <taxon>Basidiomycota</taxon>
        <taxon>Agaricomycotina</taxon>
        <taxon>Agaricomycetes</taxon>
        <taxon>Agaricomycetidae</taxon>
        <taxon>Boletales</taxon>
        <taxon>Boletales incertae sedis</taxon>
        <taxon>Leucogyrophana</taxon>
    </lineage>
</organism>
<accession>A0A0C9VSY5</accession>
<sequence>MTAALIHALTTVIRAGSEENLRLLGFGSLFDAVTRLLAVSNTADPSRRGISLLVRSDKVLEIPYGLCWVTG</sequence>
<name>A0A0C9VSY5_9AGAM</name>
<reference evidence="1 2" key="1">
    <citation type="submission" date="2014-04" db="EMBL/GenBank/DDBJ databases">
        <title>Evolutionary Origins and Diversification of the Mycorrhizal Mutualists.</title>
        <authorList>
            <consortium name="DOE Joint Genome Institute"/>
            <consortium name="Mycorrhizal Genomics Consortium"/>
            <person name="Kohler A."/>
            <person name="Kuo A."/>
            <person name="Nagy L.G."/>
            <person name="Floudas D."/>
            <person name="Copeland A."/>
            <person name="Barry K.W."/>
            <person name="Cichocki N."/>
            <person name="Veneault-Fourrey C."/>
            <person name="LaButti K."/>
            <person name="Lindquist E.A."/>
            <person name="Lipzen A."/>
            <person name="Lundell T."/>
            <person name="Morin E."/>
            <person name="Murat C."/>
            <person name="Riley R."/>
            <person name="Ohm R."/>
            <person name="Sun H."/>
            <person name="Tunlid A."/>
            <person name="Henrissat B."/>
            <person name="Grigoriev I.V."/>
            <person name="Hibbett D.S."/>
            <person name="Martin F."/>
        </authorList>
    </citation>
    <scope>NUCLEOTIDE SEQUENCE [LARGE SCALE GENOMIC DNA]</scope>
    <source>
        <strain evidence="1 2">MD-312</strain>
    </source>
</reference>
<dbReference type="AlphaFoldDB" id="A0A0C9VSY5"/>
<proteinExistence type="predicted"/>
<evidence type="ECO:0000313" key="1">
    <source>
        <dbReference type="EMBL" id="KIJ61020.1"/>
    </source>
</evidence>
<dbReference type="EMBL" id="KN839866">
    <property type="protein sequence ID" value="KIJ61020.1"/>
    <property type="molecule type" value="Genomic_DNA"/>
</dbReference>
<protein>
    <submittedName>
        <fullName evidence="1">Uncharacterized protein</fullName>
    </submittedName>
</protein>
<dbReference type="HOGENOM" id="CLU_2740345_0_0_1"/>
<gene>
    <name evidence="1" type="ORF">HYDPIDRAFT_116541</name>
</gene>